<dbReference type="PANTHER" id="PTHR12526:SF630">
    <property type="entry name" value="GLYCOSYLTRANSFERASE"/>
    <property type="match status" value="1"/>
</dbReference>
<proteinExistence type="predicted"/>
<reference evidence="1 2" key="1">
    <citation type="submission" date="2020-09" db="EMBL/GenBank/DDBJ databases">
        <title>Roseomonas.</title>
        <authorList>
            <person name="Zhu W."/>
        </authorList>
    </citation>
    <scope>NUCLEOTIDE SEQUENCE [LARGE SCALE GENOMIC DNA]</scope>
    <source>
        <strain evidence="1 2">1311</strain>
    </source>
</reference>
<dbReference type="Proteomes" id="UP001518990">
    <property type="component" value="Unassembled WGS sequence"/>
</dbReference>
<keyword evidence="2" id="KW-1185">Reference proteome</keyword>
<organism evidence="1 2">
    <name type="scientific">Roseomonas marmotae</name>
    <dbReference type="NCBI Taxonomy" id="2768161"/>
    <lineage>
        <taxon>Bacteria</taxon>
        <taxon>Pseudomonadati</taxon>
        <taxon>Pseudomonadota</taxon>
        <taxon>Alphaproteobacteria</taxon>
        <taxon>Acetobacterales</taxon>
        <taxon>Roseomonadaceae</taxon>
        <taxon>Roseomonas</taxon>
    </lineage>
</organism>
<dbReference type="EMBL" id="JACTNF010000010">
    <property type="protein sequence ID" value="MBO1075224.1"/>
    <property type="molecule type" value="Genomic_DNA"/>
</dbReference>
<evidence type="ECO:0000313" key="1">
    <source>
        <dbReference type="EMBL" id="MBO1075224.1"/>
    </source>
</evidence>
<dbReference type="Pfam" id="PF13692">
    <property type="entry name" value="Glyco_trans_1_4"/>
    <property type="match status" value="1"/>
</dbReference>
<sequence length="402" mass="44211">MILSVTSTASGSQYGERPVLLVCFSHLRWDFVYQRPQHLLSRAAAGQDVYFLEEPVHEAGLQMPRLNLRRDPSGVMVAVPVLPEGYDAARAVAAQHDFLNEILEEHEGAATTFWYYTPMALRFSGHCEPDVCVYDCMDELSAFHGAPPELTALENQLFARADLVFTGGQSLYEAKQSRHHSVHAFPSSIDKAHFARARQPGLAGPEDQRGIPRPRIGFFGVVDERMDTALVDALAAARPDWHFVMIGPVVKIDPASLPRRPNLHWLGMKSYQELPQYLAGWDAGFMPFAMNASTRFISPTKTPEFLAAGLPVVCTPVRDVQRPYGMLGLVEIAGTAEEMAQALDKVMAGPRPEWQAAVERHLADMSWDATWAAMEALIRQSHKAAAPASGADGPRQGVGADV</sequence>
<evidence type="ECO:0000313" key="2">
    <source>
        <dbReference type="Proteomes" id="UP001518990"/>
    </source>
</evidence>
<dbReference type="SUPFAM" id="SSF53756">
    <property type="entry name" value="UDP-Glycosyltransferase/glycogen phosphorylase"/>
    <property type="match status" value="1"/>
</dbReference>
<gene>
    <name evidence="1" type="ORF">IAI60_11450</name>
</gene>
<comment type="caution">
    <text evidence="1">The sequence shown here is derived from an EMBL/GenBank/DDBJ whole genome shotgun (WGS) entry which is preliminary data.</text>
</comment>
<dbReference type="Gene3D" id="3.40.50.2000">
    <property type="entry name" value="Glycogen Phosphorylase B"/>
    <property type="match status" value="1"/>
</dbReference>
<dbReference type="PANTHER" id="PTHR12526">
    <property type="entry name" value="GLYCOSYLTRANSFERASE"/>
    <property type="match status" value="1"/>
</dbReference>
<dbReference type="Gene3D" id="3.40.50.11010">
    <property type="match status" value="1"/>
</dbReference>
<name>A0ABS3KCM7_9PROT</name>
<dbReference type="CDD" id="cd04950">
    <property type="entry name" value="GT4_TuaH-like"/>
    <property type="match status" value="1"/>
</dbReference>
<accession>A0ABS3KCM7</accession>
<protein>
    <submittedName>
        <fullName evidence="1">Glycosyltransferase family 1 protein</fullName>
    </submittedName>
</protein>